<reference evidence="2 3" key="1">
    <citation type="submission" date="2016-03" db="EMBL/GenBank/DDBJ databases">
        <title>Draft genome sequence of Flavobacterium fryxellicola DSM 16209.</title>
        <authorList>
            <person name="Shin S.-K."/>
            <person name="Yi H."/>
        </authorList>
    </citation>
    <scope>NUCLEOTIDE SEQUENCE [LARGE SCALE GENOMIC DNA]</scope>
    <source>
        <strain evidence="2 3">DSM 16209</strain>
    </source>
</reference>
<keyword evidence="3" id="KW-1185">Reference proteome</keyword>
<accession>A0A168AEU5</accession>
<keyword evidence="1" id="KW-1133">Transmembrane helix</keyword>
<dbReference type="EMBL" id="LVJE01000001">
    <property type="protein sequence ID" value="OAB31405.1"/>
    <property type="molecule type" value="Genomic_DNA"/>
</dbReference>
<dbReference type="OrthoDB" id="1368146at2"/>
<gene>
    <name evidence="2" type="ORF">FBFR_00795</name>
</gene>
<keyword evidence="1" id="KW-0812">Transmembrane</keyword>
<dbReference type="STRING" id="249352.SAMN05444395_101619"/>
<feature type="transmembrane region" description="Helical" evidence="1">
    <location>
        <begin position="12"/>
        <end position="29"/>
    </location>
</feature>
<comment type="caution">
    <text evidence="2">The sequence shown here is derived from an EMBL/GenBank/DDBJ whole genome shotgun (WGS) entry which is preliminary data.</text>
</comment>
<protein>
    <submittedName>
        <fullName evidence="2">Uncharacterized protein</fullName>
    </submittedName>
</protein>
<proteinExistence type="predicted"/>
<organism evidence="2 3">
    <name type="scientific">Flavobacterium fryxellicola</name>
    <dbReference type="NCBI Taxonomy" id="249352"/>
    <lineage>
        <taxon>Bacteria</taxon>
        <taxon>Pseudomonadati</taxon>
        <taxon>Bacteroidota</taxon>
        <taxon>Flavobacteriia</taxon>
        <taxon>Flavobacteriales</taxon>
        <taxon>Flavobacteriaceae</taxon>
        <taxon>Flavobacterium</taxon>
    </lineage>
</organism>
<keyword evidence="1" id="KW-0472">Membrane</keyword>
<sequence length="71" mass="8522">MSERWKYQIKTGLPWGIFMIVFMILFEIKEVSFIDQVSQPFFYFKAVAYILLGIFVLGYSSWKSKIKRQTK</sequence>
<name>A0A168AEU5_9FLAO</name>
<dbReference type="Proteomes" id="UP000077164">
    <property type="component" value="Unassembled WGS sequence"/>
</dbReference>
<dbReference type="AlphaFoldDB" id="A0A168AEU5"/>
<feature type="transmembrane region" description="Helical" evidence="1">
    <location>
        <begin position="41"/>
        <end position="62"/>
    </location>
</feature>
<dbReference type="RefSeq" id="WP_066075554.1">
    <property type="nucleotide sequence ID" value="NZ_FRDK01000001.1"/>
</dbReference>
<evidence type="ECO:0000313" key="3">
    <source>
        <dbReference type="Proteomes" id="UP000077164"/>
    </source>
</evidence>
<evidence type="ECO:0000313" key="2">
    <source>
        <dbReference type="EMBL" id="OAB31405.1"/>
    </source>
</evidence>
<evidence type="ECO:0000256" key="1">
    <source>
        <dbReference type="SAM" id="Phobius"/>
    </source>
</evidence>